<evidence type="ECO:0000256" key="6">
    <source>
        <dbReference type="ARBA" id="ARBA00023242"/>
    </source>
</evidence>
<dbReference type="PROSITE" id="PS51194">
    <property type="entry name" value="HELICASE_CTER"/>
    <property type="match status" value="1"/>
</dbReference>
<dbReference type="Gramene" id="NC6G0265240.1">
    <property type="protein sequence ID" value="NC6G0265240.1:cds"/>
    <property type="gene ID" value="NC6G0265240"/>
</dbReference>
<dbReference type="PANTHER" id="PTHR45821:SF5">
    <property type="entry name" value="SNF2 DOMAIN-CONTAINING PROTEIN CLASSY 4"/>
    <property type="match status" value="1"/>
</dbReference>
<dbReference type="Gene3D" id="3.40.50.300">
    <property type="entry name" value="P-loop containing nucleotide triphosphate hydrolases"/>
    <property type="match status" value="1"/>
</dbReference>
<dbReference type="InterPro" id="IPR027417">
    <property type="entry name" value="P-loop_NTPase"/>
</dbReference>
<proteinExistence type="predicted"/>
<dbReference type="GO" id="GO:0080188">
    <property type="term" value="P:gene silencing by siRNA-directed DNA methylation"/>
    <property type="evidence" value="ECO:0007669"/>
    <property type="project" value="InterPro"/>
</dbReference>
<feature type="domain" description="Helicase C-terminal" evidence="7">
    <location>
        <begin position="182"/>
        <end position="339"/>
    </location>
</feature>
<dbReference type="SUPFAM" id="SSF52540">
    <property type="entry name" value="P-loop containing nucleoside triphosphate hydrolases"/>
    <property type="match status" value="1"/>
</dbReference>
<evidence type="ECO:0000256" key="1">
    <source>
        <dbReference type="ARBA" id="ARBA00004123"/>
    </source>
</evidence>
<evidence type="ECO:0000256" key="3">
    <source>
        <dbReference type="ARBA" id="ARBA00022801"/>
    </source>
</evidence>
<dbReference type="SMART" id="SM00490">
    <property type="entry name" value="HELICc"/>
    <property type="match status" value="1"/>
</dbReference>
<dbReference type="AlphaFoldDB" id="A0A5K1EPV7"/>
<dbReference type="OrthoDB" id="2020972at2759"/>
<evidence type="ECO:0000256" key="2">
    <source>
        <dbReference type="ARBA" id="ARBA00022741"/>
    </source>
</evidence>
<dbReference type="GO" id="GO:0005524">
    <property type="term" value="F:ATP binding"/>
    <property type="evidence" value="ECO:0007669"/>
    <property type="project" value="UniProtKB-KW"/>
</dbReference>
<keyword evidence="3" id="KW-0378">Hydrolase</keyword>
<sequence>MLSGTPFQNNFVELFNTLYLIRPTFAEGIFKSFGDHENGLEADPVEKEMSLQDKNETVFRRTFATFSGGIEPRGNSSRLKELRLIIDPFVHVHEGNLHKLPGLRDYFVFLYPSTLQRCILEKLTEKSNFENNYRVSCISVHPSILLGIETLDAKDRDVIKEHQADLSNARITDGVKVRFVVELVRLCAALNEKVLVFSQFVLPLSNIKHFLISSFNWTTGQEVLQLDGGIAQKCRQPIIHTFNNSQKVKVLLVSTEVCAEGMDLTGASRVVLLDLAWNPSVRRQAIGRAYRIGQKKVVYAYNLIASSTLEEKKHKIQDTKDKFSQLVFSTVAKNDTLVDTLKECDDGVLCELIKRDISASFFEKVLEPKCG</sequence>
<protein>
    <recommendedName>
        <fullName evidence="7">Helicase C-terminal domain-containing protein</fullName>
    </recommendedName>
</protein>
<organism evidence="8">
    <name type="scientific">Nymphaea colorata</name>
    <name type="common">pocket water lily</name>
    <dbReference type="NCBI Taxonomy" id="210225"/>
    <lineage>
        <taxon>Eukaryota</taxon>
        <taxon>Viridiplantae</taxon>
        <taxon>Streptophyta</taxon>
        <taxon>Embryophyta</taxon>
        <taxon>Tracheophyta</taxon>
        <taxon>Spermatophyta</taxon>
        <taxon>Magnoliopsida</taxon>
        <taxon>Nymphaeales</taxon>
        <taxon>Nymphaeaceae</taxon>
        <taxon>Nymphaea</taxon>
    </lineage>
</organism>
<dbReference type="GO" id="GO:0016787">
    <property type="term" value="F:hydrolase activity"/>
    <property type="evidence" value="ECO:0007669"/>
    <property type="project" value="UniProtKB-KW"/>
</dbReference>
<dbReference type="Pfam" id="PF00271">
    <property type="entry name" value="Helicase_C"/>
    <property type="match status" value="1"/>
</dbReference>
<dbReference type="EMBL" id="LR721784">
    <property type="protein sequence ID" value="VVW52708.1"/>
    <property type="molecule type" value="Genomic_DNA"/>
</dbReference>
<dbReference type="GO" id="GO:0005634">
    <property type="term" value="C:nucleus"/>
    <property type="evidence" value="ECO:0007669"/>
    <property type="project" value="UniProtKB-SubCell"/>
</dbReference>
<dbReference type="OMA" id="NILECMS"/>
<evidence type="ECO:0000256" key="5">
    <source>
        <dbReference type="ARBA" id="ARBA00022840"/>
    </source>
</evidence>
<comment type="subcellular location">
    <subcellularLocation>
        <location evidence="1">Nucleus</location>
    </subcellularLocation>
</comment>
<dbReference type="CDD" id="cd18793">
    <property type="entry name" value="SF2_C_SNF"/>
    <property type="match status" value="1"/>
</dbReference>
<accession>A0A5K1EPV7</accession>
<gene>
    <name evidence="8" type="ORF">NYM_LOCUS22528</name>
</gene>
<evidence type="ECO:0000256" key="4">
    <source>
        <dbReference type="ARBA" id="ARBA00022806"/>
    </source>
</evidence>
<keyword evidence="5" id="KW-0067">ATP-binding</keyword>
<keyword evidence="2" id="KW-0547">Nucleotide-binding</keyword>
<dbReference type="PANTHER" id="PTHR45821">
    <property type="entry name" value="SNF2 DOMAIN-CONTAINING PROTEIN CLASSY 2-RELATED"/>
    <property type="match status" value="1"/>
</dbReference>
<name>A0A5K1EPV7_9MAGN</name>
<dbReference type="InterPro" id="IPR001650">
    <property type="entry name" value="Helicase_C-like"/>
</dbReference>
<keyword evidence="6" id="KW-0539">Nucleus</keyword>
<evidence type="ECO:0000259" key="7">
    <source>
        <dbReference type="PROSITE" id="PS51194"/>
    </source>
</evidence>
<evidence type="ECO:0000313" key="8">
    <source>
        <dbReference type="EMBL" id="VVW52708.1"/>
    </source>
</evidence>
<dbReference type="InterPro" id="IPR049730">
    <property type="entry name" value="SNF2/RAD54-like_C"/>
</dbReference>
<dbReference type="InterPro" id="IPR044567">
    <property type="entry name" value="CLSY/DRD1"/>
</dbReference>
<keyword evidence="4" id="KW-0347">Helicase</keyword>
<dbReference type="GO" id="GO:0004386">
    <property type="term" value="F:helicase activity"/>
    <property type="evidence" value="ECO:0007669"/>
    <property type="project" value="UniProtKB-KW"/>
</dbReference>
<reference evidence="8" key="1">
    <citation type="submission" date="2019-09" db="EMBL/GenBank/DDBJ databases">
        <authorList>
            <person name="Zhang L."/>
        </authorList>
    </citation>
    <scope>NUCLEOTIDE SEQUENCE</scope>
</reference>